<proteinExistence type="predicted"/>
<dbReference type="Pfam" id="PF07992">
    <property type="entry name" value="Pyr_redox_2"/>
    <property type="match status" value="1"/>
</dbReference>
<comment type="caution">
    <text evidence="8">The sequence shown here is derived from an EMBL/GenBank/DDBJ whole genome shotgun (WGS) entry which is preliminary data.</text>
</comment>
<dbReference type="GO" id="GO:0070224">
    <property type="term" value="F:sulfide:quinone oxidoreductase activity"/>
    <property type="evidence" value="ECO:0007669"/>
    <property type="project" value="TreeGrafter"/>
</dbReference>
<dbReference type="InterPro" id="IPR015904">
    <property type="entry name" value="Sulphide_quinone_reductase"/>
</dbReference>
<dbReference type="GO" id="GO:0070221">
    <property type="term" value="P:sulfide oxidation, using sulfide:quinone oxidoreductase"/>
    <property type="evidence" value="ECO:0007669"/>
    <property type="project" value="TreeGrafter"/>
</dbReference>
<evidence type="ECO:0000313" key="8">
    <source>
        <dbReference type="EMBL" id="TQE89730.1"/>
    </source>
</evidence>
<feature type="domain" description="FAD/NAD(P)-binding" evidence="7">
    <location>
        <begin position="6"/>
        <end position="125"/>
    </location>
</feature>
<evidence type="ECO:0000256" key="6">
    <source>
        <dbReference type="ARBA" id="ARBA00023002"/>
    </source>
</evidence>
<evidence type="ECO:0000256" key="2">
    <source>
        <dbReference type="ARBA" id="ARBA00022630"/>
    </source>
</evidence>
<keyword evidence="6" id="KW-0560">Oxidoreductase</keyword>
<keyword evidence="2" id="KW-0285">Flavoprotein</keyword>
<reference evidence="8 9" key="1">
    <citation type="submission" date="2019-06" db="EMBL/GenBank/DDBJ databases">
        <title>Genome sequence of Ureibacillus terrenus.</title>
        <authorList>
            <person name="Maclea K.S."/>
            <person name="Simoes M."/>
        </authorList>
    </citation>
    <scope>NUCLEOTIDE SEQUENCE [LARGE SCALE GENOMIC DNA]</scope>
    <source>
        <strain evidence="8 9">ATCC BAA-384</strain>
    </source>
</reference>
<protein>
    <submittedName>
        <fullName evidence="8">NAD(P)/FAD-dependent oxidoreductase</fullName>
    </submittedName>
</protein>
<dbReference type="Proteomes" id="UP000315753">
    <property type="component" value="Unassembled WGS sequence"/>
</dbReference>
<dbReference type="SUPFAM" id="SSF51905">
    <property type="entry name" value="FAD/NAD(P)-binding domain"/>
    <property type="match status" value="2"/>
</dbReference>
<keyword evidence="3" id="KW-0874">Quinone</keyword>
<organism evidence="8 9">
    <name type="scientific">Ureibacillus terrenus</name>
    <dbReference type="NCBI Taxonomy" id="118246"/>
    <lineage>
        <taxon>Bacteria</taxon>
        <taxon>Bacillati</taxon>
        <taxon>Bacillota</taxon>
        <taxon>Bacilli</taxon>
        <taxon>Bacillales</taxon>
        <taxon>Caryophanaceae</taxon>
        <taxon>Ureibacillus</taxon>
    </lineage>
</organism>
<keyword evidence="5" id="KW-0809">Transit peptide</keyword>
<dbReference type="EMBL" id="VIGD01000017">
    <property type="protein sequence ID" value="TQE89730.1"/>
    <property type="molecule type" value="Genomic_DNA"/>
</dbReference>
<dbReference type="PANTHER" id="PTHR10632">
    <property type="entry name" value="SULFIDE:QUINONE OXIDOREDUCTASE"/>
    <property type="match status" value="1"/>
</dbReference>
<dbReference type="OrthoDB" id="9805710at2"/>
<dbReference type="AlphaFoldDB" id="A0A540UYZ6"/>
<evidence type="ECO:0000313" key="9">
    <source>
        <dbReference type="Proteomes" id="UP000315753"/>
    </source>
</evidence>
<evidence type="ECO:0000259" key="7">
    <source>
        <dbReference type="Pfam" id="PF07992"/>
    </source>
</evidence>
<keyword evidence="9" id="KW-1185">Reference proteome</keyword>
<dbReference type="RefSeq" id="WP_141602982.1">
    <property type="nucleotide sequence ID" value="NZ_JARMSB010000020.1"/>
</dbReference>
<evidence type="ECO:0000256" key="4">
    <source>
        <dbReference type="ARBA" id="ARBA00022827"/>
    </source>
</evidence>
<dbReference type="PANTHER" id="PTHR10632:SF2">
    <property type="entry name" value="SULFIDE:QUINONE OXIDOREDUCTASE, MITOCHONDRIAL"/>
    <property type="match status" value="1"/>
</dbReference>
<accession>A0A540UYZ6</accession>
<evidence type="ECO:0000256" key="1">
    <source>
        <dbReference type="ARBA" id="ARBA00001974"/>
    </source>
</evidence>
<dbReference type="FunFam" id="3.50.50.60:FF:000034">
    <property type="entry name" value="sulfide:quinone oxidoreductase, mitochondrial"/>
    <property type="match status" value="1"/>
</dbReference>
<dbReference type="InterPro" id="IPR023753">
    <property type="entry name" value="FAD/NAD-binding_dom"/>
</dbReference>
<dbReference type="GO" id="GO:0071949">
    <property type="term" value="F:FAD binding"/>
    <property type="evidence" value="ECO:0007669"/>
    <property type="project" value="TreeGrafter"/>
</dbReference>
<keyword evidence="4" id="KW-0274">FAD</keyword>
<sequence>MENQTYKIVIVGGGTGGITVAAQLLRKMPTLRDQIAIIDPSGKHYYQPLWTLVGGGVYKKEKSVRDMKTVIPEGATWIQQAVKKFYPKDNKVQLENNDFVHYEFLVVAAGLEIHWDKIKGLKEALGTKNVCSNYSYEHVDYTWETIRNFKSGTAVFTHPASPVKCGGAPQKIMYLADDYFRKTGVRDQIKIIFGSANATIFDVAKYRQELEKILVRKGIDARFCYNLVEIKPDEKIAIFEDLNSGKKDEIQYDMIHVTPYMGAPKFVAESPLADETGFLAVDIHTLQHKKFENVFGLGDNANLPTSKTGAAIRKQAPVLVDNLIASIRNQTTKTIYNGYTSCPIVTGYNKLILAEFDYSKEPTESMPFDQGVERTSMYILKKDLLPVLYWNGMLKGTM</sequence>
<dbReference type="GO" id="GO:0048038">
    <property type="term" value="F:quinone binding"/>
    <property type="evidence" value="ECO:0007669"/>
    <property type="project" value="UniProtKB-KW"/>
</dbReference>
<name>A0A540UYZ6_9BACL</name>
<evidence type="ECO:0000256" key="5">
    <source>
        <dbReference type="ARBA" id="ARBA00022946"/>
    </source>
</evidence>
<dbReference type="InterPro" id="IPR036188">
    <property type="entry name" value="FAD/NAD-bd_sf"/>
</dbReference>
<dbReference type="Gene3D" id="3.50.50.60">
    <property type="entry name" value="FAD/NAD(P)-binding domain"/>
    <property type="match status" value="2"/>
</dbReference>
<comment type="cofactor">
    <cofactor evidence="1">
        <name>FAD</name>
        <dbReference type="ChEBI" id="CHEBI:57692"/>
    </cofactor>
</comment>
<evidence type="ECO:0000256" key="3">
    <source>
        <dbReference type="ARBA" id="ARBA00022719"/>
    </source>
</evidence>
<gene>
    <name evidence="8" type="ORF">FKZ59_11905</name>
</gene>